<dbReference type="PANTHER" id="PTHR11893">
    <property type="entry name" value="INNEXIN"/>
    <property type="match status" value="1"/>
</dbReference>
<keyword evidence="10 12" id="KW-0472">Membrane</keyword>
<dbReference type="Pfam" id="PF00876">
    <property type="entry name" value="Innexin"/>
    <property type="match status" value="2"/>
</dbReference>
<gene>
    <name evidence="12" type="primary">inx</name>
</gene>
<keyword evidence="4" id="KW-1003">Cell membrane</keyword>
<dbReference type="OMA" id="HEEVEIC"/>
<evidence type="ECO:0000256" key="1">
    <source>
        <dbReference type="ARBA" id="ARBA00004610"/>
    </source>
</evidence>
<organism evidence="13 14">
    <name type="scientific">Romanomermis culicivorax</name>
    <name type="common">Nematode worm</name>
    <dbReference type="NCBI Taxonomy" id="13658"/>
    <lineage>
        <taxon>Eukaryota</taxon>
        <taxon>Metazoa</taxon>
        <taxon>Ecdysozoa</taxon>
        <taxon>Nematoda</taxon>
        <taxon>Enoplea</taxon>
        <taxon>Dorylaimia</taxon>
        <taxon>Mermithida</taxon>
        <taxon>Mermithoidea</taxon>
        <taxon>Mermithidae</taxon>
        <taxon>Romanomermis</taxon>
    </lineage>
</organism>
<evidence type="ECO:0000256" key="9">
    <source>
        <dbReference type="ARBA" id="ARBA00023065"/>
    </source>
</evidence>
<feature type="transmembrane region" description="Helical" evidence="12">
    <location>
        <begin position="20"/>
        <end position="40"/>
    </location>
</feature>
<dbReference type="AlphaFoldDB" id="A0A915J010"/>
<evidence type="ECO:0000256" key="7">
    <source>
        <dbReference type="ARBA" id="ARBA00022949"/>
    </source>
</evidence>
<dbReference type="GO" id="GO:0005243">
    <property type="term" value="F:gap junction channel activity"/>
    <property type="evidence" value="ECO:0007669"/>
    <property type="project" value="TreeGrafter"/>
</dbReference>
<evidence type="ECO:0000256" key="11">
    <source>
        <dbReference type="ARBA" id="ARBA00023303"/>
    </source>
</evidence>
<evidence type="ECO:0000256" key="2">
    <source>
        <dbReference type="ARBA" id="ARBA00004651"/>
    </source>
</evidence>
<dbReference type="GO" id="GO:0005886">
    <property type="term" value="C:plasma membrane"/>
    <property type="evidence" value="ECO:0007669"/>
    <property type="project" value="UniProtKB-SubCell"/>
</dbReference>
<feature type="transmembrane region" description="Helical" evidence="12">
    <location>
        <begin position="276"/>
        <end position="300"/>
    </location>
</feature>
<dbReference type="GO" id="GO:0034220">
    <property type="term" value="P:monoatomic ion transmembrane transport"/>
    <property type="evidence" value="ECO:0007669"/>
    <property type="project" value="UniProtKB-KW"/>
</dbReference>
<dbReference type="PANTHER" id="PTHR11893:SF24">
    <property type="entry name" value="INNEXIN-19"/>
    <property type="match status" value="1"/>
</dbReference>
<evidence type="ECO:0000256" key="8">
    <source>
        <dbReference type="ARBA" id="ARBA00022989"/>
    </source>
</evidence>
<evidence type="ECO:0000256" key="5">
    <source>
        <dbReference type="ARBA" id="ARBA00022692"/>
    </source>
</evidence>
<evidence type="ECO:0000313" key="13">
    <source>
        <dbReference type="Proteomes" id="UP000887565"/>
    </source>
</evidence>
<dbReference type="InterPro" id="IPR000990">
    <property type="entry name" value="Innexin"/>
</dbReference>
<dbReference type="PRINTS" id="PR01262">
    <property type="entry name" value="INNEXIN"/>
</dbReference>
<comment type="function">
    <text evidence="12">Structural component of the gap junctions.</text>
</comment>
<evidence type="ECO:0000256" key="12">
    <source>
        <dbReference type="RuleBase" id="RU010713"/>
    </source>
</evidence>
<feature type="transmembrane region" description="Helical" evidence="12">
    <location>
        <begin position="101"/>
        <end position="125"/>
    </location>
</feature>
<keyword evidence="6" id="KW-0303">Gap junction</keyword>
<dbReference type="PROSITE" id="PS51013">
    <property type="entry name" value="PANNEXIN"/>
    <property type="match status" value="1"/>
</dbReference>
<evidence type="ECO:0000256" key="4">
    <source>
        <dbReference type="ARBA" id="ARBA00022475"/>
    </source>
</evidence>
<sequence>MHEILKHFLHRLCSRRDHDFVDYLVSFVTPIILIVCSIIVCGKQYVVKPIQCWIPPQFTKSMEEYIENFCWVQNTYWVPMHEHIPDDLSVRENRQLCYYQWIPLILLVQAIMLYVPHTVWLAAFLKNQLHFVSQSSTTDQMNDRVISIAKYLGDILSLQFSIEKRSDRTKNHMIISCCSGIQSKHVVDVSSDHFVKPTFQWPSLTSIFLLVKLASIFNCSVQLYLANSLLRPSVSEVSPNSYSHYLGYAWTVRTVGNLNRYTVQCVLLANLINEKIFIFLWMWLSMMVVLNLSSFSLWSLQCLCKRKKMVQISKYLKVWRSSKIENLRDCDDRSVLEIFVVNYLKSDGIFLLSWIKSDLDRMQISMIIGHLWATFLDHENFHQHEEVEICPTKPRVGSPLVNDHMISSQEMYNTILSPN</sequence>
<dbReference type="Proteomes" id="UP000887565">
    <property type="component" value="Unplaced"/>
</dbReference>
<keyword evidence="9 12" id="KW-0406">Ion transport</keyword>
<proteinExistence type="inferred from homology"/>
<reference evidence="14" key="1">
    <citation type="submission" date="2022-11" db="UniProtKB">
        <authorList>
            <consortium name="WormBaseParasite"/>
        </authorList>
    </citation>
    <scope>IDENTIFICATION</scope>
</reference>
<keyword evidence="3 12" id="KW-0813">Transport</keyword>
<keyword evidence="5 12" id="KW-0812">Transmembrane</keyword>
<comment type="subcellular location">
    <subcellularLocation>
        <location evidence="1">Cell junction</location>
        <location evidence="1">Gap junction</location>
    </subcellularLocation>
    <subcellularLocation>
        <location evidence="2 12">Cell membrane</location>
        <topology evidence="2 12">Multi-pass membrane protein</topology>
    </subcellularLocation>
</comment>
<keyword evidence="7" id="KW-0965">Cell junction</keyword>
<keyword evidence="8 12" id="KW-1133">Transmembrane helix</keyword>
<dbReference type="GO" id="GO:0005921">
    <property type="term" value="C:gap junction"/>
    <property type="evidence" value="ECO:0007669"/>
    <property type="project" value="UniProtKB-SubCell"/>
</dbReference>
<dbReference type="WBParaSite" id="nRc.2.0.1.t19801-RA">
    <property type="protein sequence ID" value="nRc.2.0.1.t19801-RA"/>
    <property type="gene ID" value="nRc.2.0.1.g19801"/>
</dbReference>
<evidence type="ECO:0000256" key="3">
    <source>
        <dbReference type="ARBA" id="ARBA00022448"/>
    </source>
</evidence>
<evidence type="ECO:0000256" key="6">
    <source>
        <dbReference type="ARBA" id="ARBA00022868"/>
    </source>
</evidence>
<keyword evidence="13" id="KW-1185">Reference proteome</keyword>
<keyword evidence="11 12" id="KW-0407">Ion channel</keyword>
<accession>A0A915J010</accession>
<name>A0A915J010_ROMCU</name>
<protein>
    <recommendedName>
        <fullName evidence="12">Innexin</fullName>
    </recommendedName>
</protein>
<evidence type="ECO:0000256" key="10">
    <source>
        <dbReference type="ARBA" id="ARBA00023136"/>
    </source>
</evidence>
<evidence type="ECO:0000313" key="14">
    <source>
        <dbReference type="WBParaSite" id="nRc.2.0.1.t19801-RA"/>
    </source>
</evidence>
<comment type="similarity">
    <text evidence="12">Belongs to the pannexin family.</text>
</comment>
<comment type="caution">
    <text evidence="12">Lacks conserved residue(s) required for the propagation of feature annotation.</text>
</comment>